<gene>
    <name evidence="1" type="ORF">MRB53_026658</name>
</gene>
<name>A0ACC2LIU2_PERAE</name>
<dbReference type="EMBL" id="CM056816">
    <property type="protein sequence ID" value="KAJ8633322.1"/>
    <property type="molecule type" value="Genomic_DNA"/>
</dbReference>
<evidence type="ECO:0000313" key="2">
    <source>
        <dbReference type="Proteomes" id="UP001234297"/>
    </source>
</evidence>
<keyword evidence="2" id="KW-1185">Reference proteome</keyword>
<accession>A0ACC2LIU2</accession>
<reference evidence="1 2" key="1">
    <citation type="journal article" date="2022" name="Hortic Res">
        <title>A haplotype resolved chromosomal level avocado genome allows analysis of novel avocado genes.</title>
        <authorList>
            <person name="Nath O."/>
            <person name="Fletcher S.J."/>
            <person name="Hayward A."/>
            <person name="Shaw L.M."/>
            <person name="Masouleh A.K."/>
            <person name="Furtado A."/>
            <person name="Henry R.J."/>
            <person name="Mitter N."/>
        </authorList>
    </citation>
    <scope>NUCLEOTIDE SEQUENCE [LARGE SCALE GENOMIC DNA]</scope>
    <source>
        <strain evidence="2">cv. Hass</strain>
    </source>
</reference>
<sequence>MVGMEDFVGEEVFIAPSDAVVIELNRLQNQLKDLESSLFLIPEHLEGKITHFQGLILIGNKTEQVSNFDAKAFFKLLVEGSEPLWPGCTKQTTLSAVATLLNIKADHNMSHECFESLLKAIKSTLPDDHSFRRNRENFRKGKVENDMPAPRLSGTKMLDRVMRLPVIQFGKIVASEITNGFGDSHNWVRRSIFGNCLIGLQI</sequence>
<evidence type="ECO:0000313" key="1">
    <source>
        <dbReference type="EMBL" id="KAJ8633322.1"/>
    </source>
</evidence>
<proteinExistence type="predicted"/>
<organism evidence="1 2">
    <name type="scientific">Persea americana</name>
    <name type="common">Avocado</name>
    <dbReference type="NCBI Taxonomy" id="3435"/>
    <lineage>
        <taxon>Eukaryota</taxon>
        <taxon>Viridiplantae</taxon>
        <taxon>Streptophyta</taxon>
        <taxon>Embryophyta</taxon>
        <taxon>Tracheophyta</taxon>
        <taxon>Spermatophyta</taxon>
        <taxon>Magnoliopsida</taxon>
        <taxon>Magnoliidae</taxon>
        <taxon>Laurales</taxon>
        <taxon>Lauraceae</taxon>
        <taxon>Persea</taxon>
    </lineage>
</organism>
<protein>
    <submittedName>
        <fullName evidence="1">Uncharacterized protein</fullName>
    </submittedName>
</protein>
<comment type="caution">
    <text evidence="1">The sequence shown here is derived from an EMBL/GenBank/DDBJ whole genome shotgun (WGS) entry which is preliminary data.</text>
</comment>
<dbReference type="Proteomes" id="UP001234297">
    <property type="component" value="Chromosome 8"/>
</dbReference>